<comment type="catalytic activity">
    <reaction evidence="1">
        <text>S-ubiquitinyl-[E2 ubiquitin-conjugating enzyme]-L-cysteine + [acceptor protein]-L-lysine = [E2 ubiquitin-conjugating enzyme]-L-cysteine + N(6)-ubiquitinyl-[acceptor protein]-L-lysine.</text>
        <dbReference type="EC" id="2.3.2.26"/>
    </reaction>
</comment>
<dbReference type="EC" id="2.3.2.26" evidence="2"/>
<evidence type="ECO:0000313" key="8">
    <source>
        <dbReference type="EMBL" id="RKU48711.1"/>
    </source>
</evidence>
<proteinExistence type="predicted"/>
<dbReference type="SMART" id="SM00119">
    <property type="entry name" value="HECTc"/>
    <property type="match status" value="1"/>
</dbReference>
<feature type="compositionally biased region" description="Low complexity" evidence="6">
    <location>
        <begin position="1145"/>
        <end position="1154"/>
    </location>
</feature>
<feature type="region of interest" description="Disordered" evidence="6">
    <location>
        <begin position="415"/>
        <end position="438"/>
    </location>
</feature>
<dbReference type="InterPro" id="IPR032353">
    <property type="entry name" value="AZUL"/>
</dbReference>
<dbReference type="PANTHER" id="PTHR45700:SF8">
    <property type="entry name" value="HECT-TYPE E3 UBIQUITIN TRANSFERASE"/>
    <property type="match status" value="1"/>
</dbReference>
<feature type="domain" description="HECT" evidence="7">
    <location>
        <begin position="978"/>
        <end position="1342"/>
    </location>
</feature>
<dbReference type="Gene3D" id="6.10.130.10">
    <property type="entry name" value="Ubiquitin-protein ligase E3A, N-terminal zinc-binding domain (AZUL)"/>
    <property type="match status" value="1"/>
</dbReference>
<name>A0A420YLI7_9PEZI</name>
<keyword evidence="4 5" id="KW-0833">Ubl conjugation pathway</keyword>
<evidence type="ECO:0000256" key="5">
    <source>
        <dbReference type="PROSITE-ProRule" id="PRU00104"/>
    </source>
</evidence>
<evidence type="ECO:0000256" key="3">
    <source>
        <dbReference type="ARBA" id="ARBA00022679"/>
    </source>
</evidence>
<dbReference type="GO" id="GO:0000209">
    <property type="term" value="P:protein polyubiquitination"/>
    <property type="evidence" value="ECO:0007669"/>
    <property type="project" value="InterPro"/>
</dbReference>
<reference evidence="8 9" key="1">
    <citation type="submission" date="2018-08" db="EMBL/GenBank/DDBJ databases">
        <title>Draft genome of the lignicolous fungus Coniochaeta pulveracea.</title>
        <authorList>
            <person name="Borstlap C.J."/>
            <person name="De Witt R.N."/>
            <person name="Botha A."/>
            <person name="Volschenk H."/>
        </authorList>
    </citation>
    <scope>NUCLEOTIDE SEQUENCE [LARGE SCALE GENOMIC DNA]</scope>
    <source>
        <strain evidence="8 9">CAB683</strain>
    </source>
</reference>
<dbReference type="InterPro" id="IPR042556">
    <property type="entry name" value="AZUL_sf"/>
</dbReference>
<sequence>MTWDTARPATGFGGLSDDDFGLLSGLWEHAPFARLPADAPAEFKDLVEDIENPKRVYAVHRASRRHNFQLLVQKYIVQLRDGCGCSYCTTSTCFTSRRRLAGKAPIRRYNTTSARTLAIYLASQDNPERGLCPGLRQPRGPPAALGSLLFVPNKTQVRHDGASYGSRSPPPQSRRSSLGEGTVINPPSSHSSPDGAHRQNASPQLPENELHPGQVDEARLLSDMPFSIRDRPVTKDYRSFAANVFGTVAFKMLEWLTPGGVEDMTRHADQFQAGPAGTGVRQQHSAVKTHRRKASAITKPLNDLRHQDKPDLSREQEDRPHTTIDKEPGKVPKCDGETSHSAQNGEARRTSELQEPAGGQEDPATRSPPSLLRPGSPRRNSTAKVRTSVPKRQLSIDTYKQEPFLEETPYSTLVRSPRLSHNDKSMRPLKVSNGSIPRPISQLTTAGFFDDVSLERMPPPKAIETRGSLDHRMTRASSSSKSSSPRVATPKTPALPDASLPADPAEAEGCDLDTPLETFYPQTLSRLNPDIVDLVCDVLQEDGTTERHMLEPQAVDASKVRQPSRHKSLQLYSSNSGLGDGSHLSEEWRLFVEQSLFYILSDPQRVLLSFTKKGSLYDSQTIWYCMLRLTRVAPTLVFHSLWMASAALFAPPKAAQTLRSPTAKLFASEGQALSNTEAGCLLSICLHALVAAAPLVLDSQQIYDMSRIRAHGLSLAGSGAIAKQPVDLCLQYDDAFSHGLAIRLARRLFTAITTRRCFDEVNDANLPSNEEQDILIPLLSHLDLLSWPIYILDFSVKDRAQHEIRVTSLLLDWARAVMLHDWSGSPEIPGNSPIGGALALIEAMYQKRQTLILGDLQFRSEYFAERLDAVEMPVAWLSHTGTRDKLHLLDFPFLFNPATLVSYFRAINFSRMSRAYEESNSLEQYTDMIISRGSLGLTHHYKQVLTDMMGTATSKYLLLSVRRDSVIKDAFDQLWRREERELLRPLKVRLGEDEGEEGFDSGGVQQEFFRLAIAEILNPEYGAFTTDERSRMAWFRPGSVVELWQFELIGLIVSLAVYNGITLPVTFPKALYRKLLGEPVTELHHIMDGWRDLASSLTQLLEWDEKDGLVEDIFVRTYEFSVEAFNGPVTQQMTSDPSSWPQFRPGTTATGGEPSAPPPAASATDSDEAPLVTSSNRNAYVYDYIRYLTDISIRPQYEAFARGFRTCFHPKSLTLLTPSTLQSLVEGVQEIDIAELRRYTRYNDYDASHRTIKDFWSIVKKYDEGMKRRLLEFVTASDRLPVGGVKNLQFTIQRNGEEGTEGRLPTAYTCYGILLLPVYESKEVLREKLAMALEHAQGFGFA</sequence>
<dbReference type="FunFam" id="3.30.2410.10:FF:000003">
    <property type="entry name" value="probable E3 ubiquitin-protein ligase HERC4 isoform X1"/>
    <property type="match status" value="1"/>
</dbReference>
<keyword evidence="9" id="KW-1185">Reference proteome</keyword>
<dbReference type="PANTHER" id="PTHR45700">
    <property type="entry name" value="UBIQUITIN-PROTEIN LIGASE E3C"/>
    <property type="match status" value="1"/>
</dbReference>
<dbReference type="Pfam" id="PF00632">
    <property type="entry name" value="HECT"/>
    <property type="match status" value="1"/>
</dbReference>
<evidence type="ECO:0000256" key="2">
    <source>
        <dbReference type="ARBA" id="ARBA00012485"/>
    </source>
</evidence>
<feature type="region of interest" description="Disordered" evidence="6">
    <location>
        <begin position="1129"/>
        <end position="1170"/>
    </location>
</feature>
<feature type="region of interest" description="Disordered" evidence="6">
    <location>
        <begin position="272"/>
        <end position="396"/>
    </location>
</feature>
<dbReference type="InterPro" id="IPR035983">
    <property type="entry name" value="Hect_E3_ubiquitin_ligase"/>
</dbReference>
<feature type="compositionally biased region" description="Low complexity" evidence="6">
    <location>
        <begin position="367"/>
        <end position="380"/>
    </location>
</feature>
<evidence type="ECO:0000313" key="9">
    <source>
        <dbReference type="Proteomes" id="UP000275385"/>
    </source>
</evidence>
<dbReference type="STRING" id="177199.A0A420YLI7"/>
<protein>
    <recommendedName>
        <fullName evidence="2">HECT-type E3 ubiquitin transferase</fullName>
        <ecNumber evidence="2">2.3.2.26</ecNumber>
    </recommendedName>
</protein>
<feature type="active site" description="Glycyl thioester intermediate" evidence="5">
    <location>
        <position position="1310"/>
    </location>
</feature>
<dbReference type="Pfam" id="PF16558">
    <property type="entry name" value="AZUL"/>
    <property type="match status" value="1"/>
</dbReference>
<feature type="region of interest" description="Disordered" evidence="6">
    <location>
        <begin position="454"/>
        <end position="507"/>
    </location>
</feature>
<accession>A0A420YLI7</accession>
<dbReference type="PROSITE" id="PS50237">
    <property type="entry name" value="HECT"/>
    <property type="match status" value="1"/>
</dbReference>
<dbReference type="InterPro" id="IPR044611">
    <property type="entry name" value="E3A/B/C-like"/>
</dbReference>
<dbReference type="SUPFAM" id="SSF56204">
    <property type="entry name" value="Hect, E3 ligase catalytic domain"/>
    <property type="match status" value="1"/>
</dbReference>
<feature type="region of interest" description="Disordered" evidence="6">
    <location>
        <begin position="158"/>
        <end position="210"/>
    </location>
</feature>
<keyword evidence="3" id="KW-0808">Transferase</keyword>
<feature type="compositionally biased region" description="Polar residues" evidence="6">
    <location>
        <begin position="1129"/>
        <end position="1141"/>
    </location>
</feature>
<gene>
    <name evidence="8" type="ORF">DL546_009627</name>
</gene>
<evidence type="ECO:0000256" key="1">
    <source>
        <dbReference type="ARBA" id="ARBA00000885"/>
    </source>
</evidence>
<dbReference type="OrthoDB" id="5981550at2759"/>
<evidence type="ECO:0000256" key="4">
    <source>
        <dbReference type="ARBA" id="ARBA00022786"/>
    </source>
</evidence>
<dbReference type="Gene3D" id="3.30.2160.10">
    <property type="entry name" value="Hect, E3 ligase catalytic domain"/>
    <property type="match status" value="1"/>
</dbReference>
<evidence type="ECO:0000256" key="6">
    <source>
        <dbReference type="SAM" id="MobiDB-lite"/>
    </source>
</evidence>
<evidence type="ECO:0000259" key="7">
    <source>
        <dbReference type="PROSITE" id="PS50237"/>
    </source>
</evidence>
<dbReference type="Proteomes" id="UP000275385">
    <property type="component" value="Unassembled WGS sequence"/>
</dbReference>
<dbReference type="EMBL" id="QVQW01000004">
    <property type="protein sequence ID" value="RKU48711.1"/>
    <property type="molecule type" value="Genomic_DNA"/>
</dbReference>
<feature type="compositionally biased region" description="Low complexity" evidence="6">
    <location>
        <begin position="494"/>
        <end position="504"/>
    </location>
</feature>
<feature type="compositionally biased region" description="Basic and acidic residues" evidence="6">
    <location>
        <begin position="302"/>
        <end position="338"/>
    </location>
</feature>
<dbReference type="Gene3D" id="3.90.1750.10">
    <property type="entry name" value="Hect, E3 ligase catalytic domains"/>
    <property type="match status" value="1"/>
</dbReference>
<organism evidence="8 9">
    <name type="scientific">Coniochaeta pulveracea</name>
    <dbReference type="NCBI Taxonomy" id="177199"/>
    <lineage>
        <taxon>Eukaryota</taxon>
        <taxon>Fungi</taxon>
        <taxon>Dikarya</taxon>
        <taxon>Ascomycota</taxon>
        <taxon>Pezizomycotina</taxon>
        <taxon>Sordariomycetes</taxon>
        <taxon>Sordariomycetidae</taxon>
        <taxon>Coniochaetales</taxon>
        <taxon>Coniochaetaceae</taxon>
        <taxon>Coniochaeta</taxon>
    </lineage>
</organism>
<comment type="caution">
    <text evidence="8">The sequence shown here is derived from an EMBL/GenBank/DDBJ whole genome shotgun (WGS) entry which is preliminary data.</text>
</comment>
<dbReference type="GO" id="GO:0061630">
    <property type="term" value="F:ubiquitin protein ligase activity"/>
    <property type="evidence" value="ECO:0007669"/>
    <property type="project" value="UniProtKB-EC"/>
</dbReference>
<dbReference type="InterPro" id="IPR000569">
    <property type="entry name" value="HECT_dom"/>
</dbReference>
<feature type="compositionally biased region" description="Basic and acidic residues" evidence="6">
    <location>
        <begin position="463"/>
        <end position="473"/>
    </location>
</feature>
<dbReference type="Gene3D" id="3.30.2410.10">
    <property type="entry name" value="Hect, E3 ligase catalytic domain"/>
    <property type="match status" value="1"/>
</dbReference>